<evidence type="ECO:0000256" key="1">
    <source>
        <dbReference type="ARBA" id="ARBA00022729"/>
    </source>
</evidence>
<dbReference type="Pfam" id="PF07546">
    <property type="entry name" value="EMI"/>
    <property type="match status" value="1"/>
</dbReference>
<name>A0A914YAP3_9BILA</name>
<evidence type="ECO:0000256" key="3">
    <source>
        <dbReference type="SAM" id="SignalP"/>
    </source>
</evidence>
<reference evidence="6" key="1">
    <citation type="submission" date="2022-11" db="UniProtKB">
        <authorList>
            <consortium name="WormBaseParasite"/>
        </authorList>
    </citation>
    <scope>IDENTIFICATION</scope>
</reference>
<dbReference type="InterPro" id="IPR052108">
    <property type="entry name" value="MEGF/SIB"/>
</dbReference>
<organism evidence="5 6">
    <name type="scientific">Panagrolaimus superbus</name>
    <dbReference type="NCBI Taxonomy" id="310955"/>
    <lineage>
        <taxon>Eukaryota</taxon>
        <taxon>Metazoa</taxon>
        <taxon>Ecdysozoa</taxon>
        <taxon>Nematoda</taxon>
        <taxon>Chromadorea</taxon>
        <taxon>Rhabditida</taxon>
        <taxon>Tylenchina</taxon>
        <taxon>Panagrolaimomorpha</taxon>
        <taxon>Panagrolaimoidea</taxon>
        <taxon>Panagrolaimidae</taxon>
        <taxon>Panagrolaimus</taxon>
    </lineage>
</organism>
<feature type="signal peptide" evidence="3">
    <location>
        <begin position="1"/>
        <end position="20"/>
    </location>
</feature>
<dbReference type="PANTHER" id="PTHR24035:SF109">
    <property type="entry name" value="PROTEIN DRAPER"/>
    <property type="match status" value="1"/>
</dbReference>
<keyword evidence="2" id="KW-1015">Disulfide bond</keyword>
<proteinExistence type="predicted"/>
<feature type="chain" id="PRO_5036919253" evidence="3">
    <location>
        <begin position="21"/>
        <end position="184"/>
    </location>
</feature>
<feature type="domain" description="EMI" evidence="4">
    <location>
        <begin position="24"/>
        <end position="101"/>
    </location>
</feature>
<dbReference type="Gene3D" id="2.170.300.10">
    <property type="entry name" value="Tie2 ligand-binding domain superfamily"/>
    <property type="match status" value="1"/>
</dbReference>
<sequence length="184" mass="20063">MKIVLGGIYLFILLFSISNSQLTGDNICTKEVDKTIYVTKKVNQIVQLVTTQACPDFTRGFRCPVKKTGTKVTYKTVPEIKRVIETICCEGYSEVDGQCKQCEYGKWGPNCKKTCDCNGNSCDPVSGLCLYCPAGFTGEKCSETCPEGKYGENCLLTCLCENGGKCDAVTGEFVASINGSNVRF</sequence>
<evidence type="ECO:0000313" key="5">
    <source>
        <dbReference type="Proteomes" id="UP000887577"/>
    </source>
</evidence>
<evidence type="ECO:0000259" key="4">
    <source>
        <dbReference type="PROSITE" id="PS51041"/>
    </source>
</evidence>
<evidence type="ECO:0000313" key="6">
    <source>
        <dbReference type="WBParaSite" id="PSU_v2.g15828.t1"/>
    </source>
</evidence>
<protein>
    <submittedName>
        <fullName evidence="6">EMI domain-containing protein</fullName>
    </submittedName>
</protein>
<keyword evidence="1 3" id="KW-0732">Signal</keyword>
<dbReference type="InterPro" id="IPR011489">
    <property type="entry name" value="EMI_domain"/>
</dbReference>
<dbReference type="PANTHER" id="PTHR24035">
    <property type="entry name" value="MULTIPLE EPIDERMAL GROWTH FACTOR-LIKE DOMAINS PROTEIN"/>
    <property type="match status" value="1"/>
</dbReference>
<dbReference type="PROSITE" id="PS51041">
    <property type="entry name" value="EMI"/>
    <property type="match status" value="1"/>
</dbReference>
<dbReference type="Proteomes" id="UP000887577">
    <property type="component" value="Unplaced"/>
</dbReference>
<accession>A0A914YAP3</accession>
<keyword evidence="5" id="KW-1185">Reference proteome</keyword>
<evidence type="ECO:0000256" key="2">
    <source>
        <dbReference type="ARBA" id="ARBA00023157"/>
    </source>
</evidence>
<dbReference type="SMART" id="SM00180">
    <property type="entry name" value="EGF_Lam"/>
    <property type="match status" value="1"/>
</dbReference>
<dbReference type="AlphaFoldDB" id="A0A914YAP3"/>
<dbReference type="InterPro" id="IPR002049">
    <property type="entry name" value="LE_dom"/>
</dbReference>
<dbReference type="WBParaSite" id="PSU_v2.g15828.t1">
    <property type="protein sequence ID" value="PSU_v2.g15828.t1"/>
    <property type="gene ID" value="PSU_v2.g15828"/>
</dbReference>